<dbReference type="RefSeq" id="WP_323274107.1">
    <property type="nucleotide sequence ID" value="NZ_JAYGHT010000003.1"/>
</dbReference>
<comment type="caution">
    <text evidence="2">The sequence shown here is derived from an EMBL/GenBank/DDBJ whole genome shotgun (WGS) entry which is preliminary data.</text>
</comment>
<evidence type="ECO:0000313" key="3">
    <source>
        <dbReference type="Proteomes" id="UP001301728"/>
    </source>
</evidence>
<name>A0ABU5TSA3_9CYAN</name>
<organism evidence="2 3">
    <name type="scientific">Limnoraphis robusta CCNP1315</name>
    <dbReference type="NCBI Taxonomy" id="3110306"/>
    <lineage>
        <taxon>Bacteria</taxon>
        <taxon>Bacillati</taxon>
        <taxon>Cyanobacteriota</taxon>
        <taxon>Cyanophyceae</taxon>
        <taxon>Oscillatoriophycideae</taxon>
        <taxon>Oscillatoriales</taxon>
        <taxon>Sirenicapillariaceae</taxon>
        <taxon>Limnoraphis</taxon>
    </lineage>
</organism>
<gene>
    <name evidence="2" type="ORF">VB854_02245</name>
</gene>
<dbReference type="EMBL" id="JAYGHT010000003">
    <property type="protein sequence ID" value="MEA5517764.1"/>
    <property type="molecule type" value="Genomic_DNA"/>
</dbReference>
<feature type="coiled-coil region" evidence="1">
    <location>
        <begin position="350"/>
        <end position="377"/>
    </location>
</feature>
<evidence type="ECO:0000313" key="2">
    <source>
        <dbReference type="EMBL" id="MEA5517764.1"/>
    </source>
</evidence>
<sequence>MSSSSRITLESTVEDLISHTFQVNSTTPGRVIAQEFHQNPELPGVIVVDDHQLVGMISKANFREQMNNLNRKNLYFNQPIQLLLDVIRIPPLVLSKNCTILLAANQALTRPKQFVYEPIIIELEQGEFRLLDIYNLLLAQNNLLNFSCRQIEQQNLKLQTFEQKLQQEKNKVIEYAASLKQEKDLIFKQYDKDYSKRKAKLAQYTQPILQFNQHFLRMSERISVETRKAFYAIFVGSNSIYRNTEHLFKISQAIADDLAAINSTSQMLGEIIQKVRHLAVQAAIVTYQSDSPQPQGFSQISLEINRLIRETSKVSDQTHTIANQLNFNLQELQESAIEDARITCSMLSHVEQAEAVLDELEKLVNSSNLQHQVTQQNSADAEFIIQTIERVLKYKQQPKN</sequence>
<feature type="coiled-coil region" evidence="1">
    <location>
        <begin position="151"/>
        <end position="182"/>
    </location>
</feature>
<proteinExistence type="predicted"/>
<keyword evidence="3" id="KW-1185">Reference proteome</keyword>
<dbReference type="Proteomes" id="UP001301728">
    <property type="component" value="Unassembled WGS sequence"/>
</dbReference>
<protein>
    <submittedName>
        <fullName evidence="2">Chemotaxis protein</fullName>
    </submittedName>
</protein>
<accession>A0ABU5TSA3</accession>
<reference evidence="2 3" key="1">
    <citation type="submission" date="2023-12" db="EMBL/GenBank/DDBJ databases">
        <title>Baltic Sea Cyanobacteria.</title>
        <authorList>
            <person name="Delbaje E."/>
            <person name="Fewer D.P."/>
            <person name="Shishido T.K."/>
        </authorList>
    </citation>
    <scope>NUCLEOTIDE SEQUENCE [LARGE SCALE GENOMIC DNA]</scope>
    <source>
        <strain evidence="2 3">CCNP 1315</strain>
    </source>
</reference>
<keyword evidence="1" id="KW-0175">Coiled coil</keyword>
<evidence type="ECO:0000256" key="1">
    <source>
        <dbReference type="SAM" id="Coils"/>
    </source>
</evidence>